<feature type="transmembrane region" description="Helical" evidence="7">
    <location>
        <begin position="63"/>
        <end position="81"/>
    </location>
</feature>
<comment type="similarity">
    <text evidence="2">Belongs to the UPF0702 family.</text>
</comment>
<name>A0A1G9WHZ6_9BACI</name>
<feature type="transmembrane region" description="Helical" evidence="7">
    <location>
        <begin position="37"/>
        <end position="57"/>
    </location>
</feature>
<evidence type="ECO:0000256" key="5">
    <source>
        <dbReference type="ARBA" id="ARBA00022989"/>
    </source>
</evidence>
<dbReference type="AlphaFoldDB" id="A0A1G9WHZ6"/>
<protein>
    <submittedName>
        <fullName evidence="9">Uncharacterized membrane protein YcaP, DUF421 family</fullName>
    </submittedName>
</protein>
<keyword evidence="3" id="KW-1003">Cell membrane</keyword>
<dbReference type="PANTHER" id="PTHR34582:SF6">
    <property type="entry name" value="UPF0702 TRANSMEMBRANE PROTEIN YCAP"/>
    <property type="match status" value="1"/>
</dbReference>
<feature type="domain" description="YetF C-terminal" evidence="8">
    <location>
        <begin position="87"/>
        <end position="219"/>
    </location>
</feature>
<evidence type="ECO:0000256" key="7">
    <source>
        <dbReference type="SAM" id="Phobius"/>
    </source>
</evidence>
<evidence type="ECO:0000256" key="2">
    <source>
        <dbReference type="ARBA" id="ARBA00006448"/>
    </source>
</evidence>
<keyword evidence="5 7" id="KW-1133">Transmembrane helix</keyword>
<proteinExistence type="inferred from homology"/>
<evidence type="ECO:0000256" key="6">
    <source>
        <dbReference type="ARBA" id="ARBA00023136"/>
    </source>
</evidence>
<comment type="subcellular location">
    <subcellularLocation>
        <location evidence="1">Cell membrane</location>
        <topology evidence="1">Multi-pass membrane protein</topology>
    </subcellularLocation>
</comment>
<dbReference type="RefSeq" id="WP_093855258.1">
    <property type="nucleotide sequence ID" value="NZ_BJVZ01000003.1"/>
</dbReference>
<accession>A0A1G9WHZ6</accession>
<dbReference type="GO" id="GO:0005886">
    <property type="term" value="C:plasma membrane"/>
    <property type="evidence" value="ECO:0007669"/>
    <property type="project" value="UniProtKB-SubCell"/>
</dbReference>
<dbReference type="EMBL" id="FNIG01000001">
    <property type="protein sequence ID" value="SDM83685.1"/>
    <property type="molecule type" value="Genomic_DNA"/>
</dbReference>
<evidence type="ECO:0000313" key="10">
    <source>
        <dbReference type="Proteomes" id="UP000199334"/>
    </source>
</evidence>
<dbReference type="OrthoDB" id="9778331at2"/>
<reference evidence="9 10" key="1">
    <citation type="submission" date="2016-10" db="EMBL/GenBank/DDBJ databases">
        <authorList>
            <person name="de Groot N.N."/>
        </authorList>
    </citation>
    <scope>NUCLEOTIDE SEQUENCE [LARGE SCALE GENOMIC DNA]</scope>
    <source>
        <strain evidence="9 10">CGMCC 1.3442</strain>
    </source>
</reference>
<evidence type="ECO:0000256" key="4">
    <source>
        <dbReference type="ARBA" id="ARBA00022692"/>
    </source>
</evidence>
<evidence type="ECO:0000256" key="1">
    <source>
        <dbReference type="ARBA" id="ARBA00004651"/>
    </source>
</evidence>
<evidence type="ECO:0000313" key="9">
    <source>
        <dbReference type="EMBL" id="SDM83685.1"/>
    </source>
</evidence>
<dbReference type="InterPro" id="IPR023090">
    <property type="entry name" value="UPF0702_alpha/beta_dom_sf"/>
</dbReference>
<dbReference type="Proteomes" id="UP000199334">
    <property type="component" value="Unassembled WGS sequence"/>
</dbReference>
<dbReference type="PANTHER" id="PTHR34582">
    <property type="entry name" value="UPF0702 TRANSMEMBRANE PROTEIN YCAP"/>
    <property type="match status" value="1"/>
</dbReference>
<evidence type="ECO:0000259" key="8">
    <source>
        <dbReference type="Pfam" id="PF04239"/>
    </source>
</evidence>
<keyword evidence="6 7" id="KW-0472">Membrane</keyword>
<evidence type="ECO:0000256" key="3">
    <source>
        <dbReference type="ARBA" id="ARBA00022475"/>
    </source>
</evidence>
<dbReference type="InterPro" id="IPR007353">
    <property type="entry name" value="DUF421"/>
</dbReference>
<organism evidence="9 10">
    <name type="scientific">Tenuibacillus multivorans</name>
    <dbReference type="NCBI Taxonomy" id="237069"/>
    <lineage>
        <taxon>Bacteria</taxon>
        <taxon>Bacillati</taxon>
        <taxon>Bacillota</taxon>
        <taxon>Bacilli</taxon>
        <taxon>Bacillales</taxon>
        <taxon>Bacillaceae</taxon>
        <taxon>Tenuibacillus</taxon>
    </lineage>
</organism>
<dbReference type="Pfam" id="PF04239">
    <property type="entry name" value="DUF421"/>
    <property type="match status" value="1"/>
</dbReference>
<sequence>MDETLKESLIVLGRIITIFPLLLLVTIYMGKRAIGELPIFDFLIVITLGSIVGADIGDLSINHLYTAIAIVAIGLLQRGVAKLKIMNRTIGRLITFEPTVVVQDGKILNQNLKRIRYSIDNVLQLLREKDIFDISHVQTAIIESDGSMSVIKKPSKKSVTLEDMELPVGRSAIALPVIIEGKINSAGLQFFSLNEGWLKEQLSQRGIKDLKEVFFASVNYDLELHISLKDDTDLLVPRFLH</sequence>
<dbReference type="Gene3D" id="3.30.240.20">
    <property type="entry name" value="bsu07140 like domains"/>
    <property type="match status" value="2"/>
</dbReference>
<feature type="transmembrane region" description="Helical" evidence="7">
    <location>
        <begin position="12"/>
        <end position="30"/>
    </location>
</feature>
<keyword evidence="10" id="KW-1185">Reference proteome</keyword>
<keyword evidence="4 7" id="KW-0812">Transmembrane</keyword>
<gene>
    <name evidence="9" type="ORF">SAMN05216498_0745</name>
</gene>
<dbReference type="STRING" id="237069.SAMN05216498_0745"/>